<comment type="similarity">
    <text evidence="1">Belongs to the bacterial ribosomal protein bS18 family.</text>
</comment>
<dbReference type="SUPFAM" id="SSF46911">
    <property type="entry name" value="Ribosomal protein S18"/>
    <property type="match status" value="1"/>
</dbReference>
<protein>
    <recommendedName>
        <fullName evidence="4">Small ribosomal subunit protein bS18m</fullName>
    </recommendedName>
</protein>
<dbReference type="GO" id="GO:0003735">
    <property type="term" value="F:structural constituent of ribosome"/>
    <property type="evidence" value="ECO:0007669"/>
    <property type="project" value="InterPro"/>
</dbReference>
<evidence type="ECO:0000256" key="3">
    <source>
        <dbReference type="ARBA" id="ARBA00023274"/>
    </source>
</evidence>
<sequence>MQCLRYCRPSDPSKFAQFARSFASAPAGGKGSGPAALIDLLKSTSEATQQPPSVMTAQEQVDPSLRTALGNSAGRFSWRRPKQSMQTTLQQLEAAELRKNLSTQMPRPWRAGDVYAPRDIGFKEARKWKKTQQTPKADVFDMLGQNPLNHYKNINLMSQFVSSTGRIKKASSTGLRPVNQRKMAKAVRRAIGIGLLPSVHLHPEILREKVGMPRRTHFATKGGSRGLR</sequence>
<dbReference type="EMBL" id="ML996691">
    <property type="protein sequence ID" value="KAF2402392.1"/>
    <property type="molecule type" value="Genomic_DNA"/>
</dbReference>
<dbReference type="InterPro" id="IPR001648">
    <property type="entry name" value="Ribosomal_bS18"/>
</dbReference>
<organism evidence="5 6">
    <name type="scientific">Trichodelitschia bisporula</name>
    <dbReference type="NCBI Taxonomy" id="703511"/>
    <lineage>
        <taxon>Eukaryota</taxon>
        <taxon>Fungi</taxon>
        <taxon>Dikarya</taxon>
        <taxon>Ascomycota</taxon>
        <taxon>Pezizomycotina</taxon>
        <taxon>Dothideomycetes</taxon>
        <taxon>Dothideomycetes incertae sedis</taxon>
        <taxon>Phaeotrichales</taxon>
        <taxon>Phaeotrichaceae</taxon>
        <taxon>Trichodelitschia</taxon>
    </lineage>
</organism>
<name>A0A6G1I2B0_9PEZI</name>
<keyword evidence="2 5" id="KW-0689">Ribosomal protein</keyword>
<dbReference type="OrthoDB" id="21463at2759"/>
<evidence type="ECO:0000313" key="5">
    <source>
        <dbReference type="EMBL" id="KAF2402392.1"/>
    </source>
</evidence>
<dbReference type="Proteomes" id="UP000799640">
    <property type="component" value="Unassembled WGS sequence"/>
</dbReference>
<dbReference type="PANTHER" id="PTHR13479:SF40">
    <property type="entry name" value="SMALL RIBOSOMAL SUBUNIT PROTEIN BS18M"/>
    <property type="match status" value="1"/>
</dbReference>
<dbReference type="GO" id="GO:0032543">
    <property type="term" value="P:mitochondrial translation"/>
    <property type="evidence" value="ECO:0007669"/>
    <property type="project" value="TreeGrafter"/>
</dbReference>
<evidence type="ECO:0000256" key="4">
    <source>
        <dbReference type="ARBA" id="ARBA00035264"/>
    </source>
</evidence>
<keyword evidence="3" id="KW-0687">Ribonucleoprotein</keyword>
<dbReference type="PANTHER" id="PTHR13479">
    <property type="entry name" value="30S RIBOSOMAL PROTEIN S18"/>
    <property type="match status" value="1"/>
</dbReference>
<dbReference type="InterPro" id="IPR036870">
    <property type="entry name" value="Ribosomal_bS18_sf"/>
</dbReference>
<dbReference type="GO" id="GO:0070181">
    <property type="term" value="F:small ribosomal subunit rRNA binding"/>
    <property type="evidence" value="ECO:0007669"/>
    <property type="project" value="TreeGrafter"/>
</dbReference>
<evidence type="ECO:0000313" key="6">
    <source>
        <dbReference type="Proteomes" id="UP000799640"/>
    </source>
</evidence>
<proteinExistence type="inferred from homology"/>
<dbReference type="Gene3D" id="4.10.640.10">
    <property type="entry name" value="Ribosomal protein S18"/>
    <property type="match status" value="1"/>
</dbReference>
<evidence type="ECO:0000256" key="1">
    <source>
        <dbReference type="ARBA" id="ARBA00005589"/>
    </source>
</evidence>
<dbReference type="Pfam" id="PF01084">
    <property type="entry name" value="Ribosomal_S18"/>
    <property type="match status" value="1"/>
</dbReference>
<dbReference type="GO" id="GO:0005763">
    <property type="term" value="C:mitochondrial small ribosomal subunit"/>
    <property type="evidence" value="ECO:0007669"/>
    <property type="project" value="TreeGrafter"/>
</dbReference>
<evidence type="ECO:0000256" key="2">
    <source>
        <dbReference type="ARBA" id="ARBA00022980"/>
    </source>
</evidence>
<keyword evidence="6" id="KW-1185">Reference proteome</keyword>
<gene>
    <name evidence="5" type="ORF">EJ06DRAFT_528502</name>
</gene>
<reference evidence="5" key="1">
    <citation type="journal article" date="2020" name="Stud. Mycol.">
        <title>101 Dothideomycetes genomes: a test case for predicting lifestyles and emergence of pathogens.</title>
        <authorList>
            <person name="Haridas S."/>
            <person name="Albert R."/>
            <person name="Binder M."/>
            <person name="Bloem J."/>
            <person name="Labutti K."/>
            <person name="Salamov A."/>
            <person name="Andreopoulos B."/>
            <person name="Baker S."/>
            <person name="Barry K."/>
            <person name="Bills G."/>
            <person name="Bluhm B."/>
            <person name="Cannon C."/>
            <person name="Castanera R."/>
            <person name="Culley D."/>
            <person name="Daum C."/>
            <person name="Ezra D."/>
            <person name="Gonzalez J."/>
            <person name="Henrissat B."/>
            <person name="Kuo A."/>
            <person name="Liang C."/>
            <person name="Lipzen A."/>
            <person name="Lutzoni F."/>
            <person name="Magnuson J."/>
            <person name="Mondo S."/>
            <person name="Nolan M."/>
            <person name="Ohm R."/>
            <person name="Pangilinan J."/>
            <person name="Park H.-J."/>
            <person name="Ramirez L."/>
            <person name="Alfaro M."/>
            <person name="Sun H."/>
            <person name="Tritt A."/>
            <person name="Yoshinaga Y."/>
            <person name="Zwiers L.-H."/>
            <person name="Turgeon B."/>
            <person name="Goodwin S."/>
            <person name="Spatafora J."/>
            <person name="Crous P."/>
            <person name="Grigoriev I."/>
        </authorList>
    </citation>
    <scope>NUCLEOTIDE SEQUENCE</scope>
    <source>
        <strain evidence="5">CBS 262.69</strain>
    </source>
</reference>
<accession>A0A6G1I2B0</accession>
<dbReference type="AlphaFoldDB" id="A0A6G1I2B0"/>